<dbReference type="SMART" id="SM00387">
    <property type="entry name" value="HATPase_c"/>
    <property type="match status" value="1"/>
</dbReference>
<evidence type="ECO:0000256" key="9">
    <source>
        <dbReference type="ARBA" id="ARBA00022777"/>
    </source>
</evidence>
<evidence type="ECO:0000256" key="3">
    <source>
        <dbReference type="ARBA" id="ARBA00012438"/>
    </source>
</evidence>
<dbReference type="GO" id="GO:0071555">
    <property type="term" value="P:cell wall organization"/>
    <property type="evidence" value="ECO:0007669"/>
    <property type="project" value="InterPro"/>
</dbReference>
<dbReference type="GO" id="GO:0000155">
    <property type="term" value="F:phosphorelay sensor kinase activity"/>
    <property type="evidence" value="ECO:0007669"/>
    <property type="project" value="InterPro"/>
</dbReference>
<keyword evidence="4" id="KW-1003">Cell membrane</keyword>
<dbReference type="InterPro" id="IPR036890">
    <property type="entry name" value="HATPase_C_sf"/>
</dbReference>
<comment type="subcellular location">
    <subcellularLocation>
        <location evidence="2">Cell membrane</location>
        <topology evidence="2">Multi-pass membrane protein</topology>
    </subcellularLocation>
</comment>
<keyword evidence="8" id="KW-0547">Nucleotide-binding</keyword>
<dbReference type="Pfam" id="PF00512">
    <property type="entry name" value="HisKA"/>
    <property type="match status" value="1"/>
</dbReference>
<feature type="transmembrane region" description="Helical" evidence="14">
    <location>
        <begin position="132"/>
        <end position="153"/>
    </location>
</feature>
<dbReference type="Pfam" id="PF07694">
    <property type="entry name" value="5TM-5TMR_LYT"/>
    <property type="match status" value="1"/>
</dbReference>
<dbReference type="InterPro" id="IPR003594">
    <property type="entry name" value="HATPase_dom"/>
</dbReference>
<evidence type="ECO:0000256" key="6">
    <source>
        <dbReference type="ARBA" id="ARBA00022679"/>
    </source>
</evidence>
<dbReference type="PROSITE" id="PS50109">
    <property type="entry name" value="HIS_KIN"/>
    <property type="match status" value="1"/>
</dbReference>
<comment type="caution">
    <text evidence="16">The sequence shown here is derived from an EMBL/GenBank/DDBJ whole genome shotgun (WGS) entry which is preliminary data.</text>
</comment>
<keyword evidence="13 14" id="KW-0472">Membrane</keyword>
<dbReference type="InterPro" id="IPR005467">
    <property type="entry name" value="His_kinase_dom"/>
</dbReference>
<dbReference type="CDD" id="cd00082">
    <property type="entry name" value="HisKA"/>
    <property type="match status" value="1"/>
</dbReference>
<evidence type="ECO:0000256" key="13">
    <source>
        <dbReference type="ARBA" id="ARBA00023136"/>
    </source>
</evidence>
<dbReference type="SUPFAM" id="SSF47384">
    <property type="entry name" value="Homodimeric domain of signal transducing histidine kinase"/>
    <property type="match status" value="1"/>
</dbReference>
<dbReference type="RefSeq" id="WP_015863785.1">
    <property type="nucleotide sequence ID" value="NZ_NDYL01000002.1"/>
</dbReference>
<feature type="transmembrane region" description="Helical" evidence="14">
    <location>
        <begin position="97"/>
        <end position="120"/>
    </location>
</feature>
<dbReference type="PRINTS" id="PR00344">
    <property type="entry name" value="BCTRLSENSOR"/>
</dbReference>
<evidence type="ECO:0000313" key="17">
    <source>
        <dbReference type="Proteomes" id="UP000198394"/>
    </source>
</evidence>
<feature type="transmembrane region" description="Helical" evidence="14">
    <location>
        <begin position="7"/>
        <end position="26"/>
    </location>
</feature>
<dbReference type="Proteomes" id="UP000198394">
    <property type="component" value="Unassembled WGS sequence"/>
</dbReference>
<dbReference type="Gene3D" id="3.30.565.10">
    <property type="entry name" value="Histidine kinase-like ATPase, C-terminal domain"/>
    <property type="match status" value="1"/>
</dbReference>
<dbReference type="SUPFAM" id="SSF55874">
    <property type="entry name" value="ATPase domain of HSP90 chaperone/DNA topoisomerase II/histidine kinase"/>
    <property type="match status" value="1"/>
</dbReference>
<keyword evidence="10" id="KW-0067">ATP-binding</keyword>
<dbReference type="InterPro" id="IPR036097">
    <property type="entry name" value="HisK_dim/P_sf"/>
</dbReference>
<evidence type="ECO:0000256" key="1">
    <source>
        <dbReference type="ARBA" id="ARBA00000085"/>
    </source>
</evidence>
<reference evidence="16 17" key="1">
    <citation type="submission" date="2017-04" db="EMBL/GenBank/DDBJ databases">
        <title>The genome sequence of Parageobacillus galactosidasius DSM 18751.</title>
        <authorList>
            <person name="Ramaloko W.T."/>
            <person name="Koen N."/>
            <person name="Polliack S."/>
            <person name="Aliyu H."/>
            <person name="Lebre P."/>
            <person name="Mohr T."/>
            <person name="Oswald F."/>
            <person name="Zwick M."/>
            <person name="Neumann A."/>
            <person name="Syldatk C."/>
            <person name="Cowan D."/>
            <person name="De Maayer P."/>
        </authorList>
    </citation>
    <scope>NUCLEOTIDE SEQUENCE [LARGE SCALE GENOMIC DNA]</scope>
    <source>
        <strain evidence="16 17">DSM 18751</strain>
    </source>
</reference>
<protein>
    <recommendedName>
        <fullName evidence="3">histidine kinase</fullName>
        <ecNumber evidence="3">2.7.13.3</ecNumber>
    </recommendedName>
</protein>
<keyword evidence="5" id="KW-0597">Phosphoprotein</keyword>
<dbReference type="InterPro" id="IPR003661">
    <property type="entry name" value="HisK_dim/P_dom"/>
</dbReference>
<feature type="domain" description="Histidine kinase" evidence="15">
    <location>
        <begin position="210"/>
        <end position="416"/>
    </location>
</feature>
<evidence type="ECO:0000256" key="12">
    <source>
        <dbReference type="ARBA" id="ARBA00023012"/>
    </source>
</evidence>
<dbReference type="PANTHER" id="PTHR43065:SF46">
    <property type="entry name" value="C4-DICARBOXYLATE TRANSPORT SENSOR PROTEIN DCTB"/>
    <property type="match status" value="1"/>
</dbReference>
<dbReference type="GO" id="GO:0005886">
    <property type="term" value="C:plasma membrane"/>
    <property type="evidence" value="ECO:0007669"/>
    <property type="project" value="UniProtKB-SubCell"/>
</dbReference>
<evidence type="ECO:0000259" key="15">
    <source>
        <dbReference type="PROSITE" id="PS50109"/>
    </source>
</evidence>
<dbReference type="GO" id="GO:0005524">
    <property type="term" value="F:ATP binding"/>
    <property type="evidence" value="ECO:0007669"/>
    <property type="project" value="UniProtKB-KW"/>
</dbReference>
<evidence type="ECO:0000256" key="14">
    <source>
        <dbReference type="SAM" id="Phobius"/>
    </source>
</evidence>
<dbReference type="PANTHER" id="PTHR43065">
    <property type="entry name" value="SENSOR HISTIDINE KINASE"/>
    <property type="match status" value="1"/>
</dbReference>
<keyword evidence="9 16" id="KW-0418">Kinase</keyword>
<comment type="catalytic activity">
    <reaction evidence="1">
        <text>ATP + protein L-histidine = ADP + protein N-phospho-L-histidine.</text>
        <dbReference type="EC" id="2.7.13.3"/>
    </reaction>
</comment>
<dbReference type="InterPro" id="IPR004358">
    <property type="entry name" value="Sig_transdc_His_kin-like_C"/>
</dbReference>
<keyword evidence="7 14" id="KW-0812">Transmembrane</keyword>
<dbReference type="SMART" id="SM00388">
    <property type="entry name" value="HisKA"/>
    <property type="match status" value="1"/>
</dbReference>
<proteinExistence type="predicted"/>
<keyword evidence="17" id="KW-1185">Reference proteome</keyword>
<keyword evidence="6" id="KW-0808">Transferase</keyword>
<evidence type="ECO:0000256" key="11">
    <source>
        <dbReference type="ARBA" id="ARBA00022989"/>
    </source>
</evidence>
<keyword evidence="11 14" id="KW-1133">Transmembrane helix</keyword>
<feature type="transmembrane region" description="Helical" evidence="14">
    <location>
        <begin position="38"/>
        <end position="57"/>
    </location>
</feature>
<feature type="transmembrane region" description="Helical" evidence="14">
    <location>
        <begin position="165"/>
        <end position="185"/>
    </location>
</feature>
<feature type="transmembrane region" description="Helical" evidence="14">
    <location>
        <begin position="69"/>
        <end position="91"/>
    </location>
</feature>
<dbReference type="AlphaFoldDB" id="A0A226QJA6"/>
<evidence type="ECO:0000256" key="2">
    <source>
        <dbReference type="ARBA" id="ARBA00004651"/>
    </source>
</evidence>
<dbReference type="InterPro" id="IPR011620">
    <property type="entry name" value="Sig_transdc_His_kinase_LytS_TM"/>
</dbReference>
<evidence type="ECO:0000256" key="4">
    <source>
        <dbReference type="ARBA" id="ARBA00022475"/>
    </source>
</evidence>
<evidence type="ECO:0000313" key="16">
    <source>
        <dbReference type="EMBL" id="OXB91630.1"/>
    </source>
</evidence>
<organism evidence="16 17">
    <name type="scientific">Parageobacillus galactosidasius</name>
    <dbReference type="NCBI Taxonomy" id="883812"/>
    <lineage>
        <taxon>Bacteria</taxon>
        <taxon>Bacillati</taxon>
        <taxon>Bacillota</taxon>
        <taxon>Bacilli</taxon>
        <taxon>Bacillales</taxon>
        <taxon>Anoxybacillaceae</taxon>
        <taxon>Parageobacillus</taxon>
    </lineage>
</organism>
<dbReference type="Pfam" id="PF02518">
    <property type="entry name" value="HATPase_c"/>
    <property type="match status" value="1"/>
</dbReference>
<dbReference type="EMBL" id="NDYL01000002">
    <property type="protein sequence ID" value="OXB91630.1"/>
    <property type="molecule type" value="Genomic_DNA"/>
</dbReference>
<evidence type="ECO:0000256" key="5">
    <source>
        <dbReference type="ARBA" id="ARBA00022553"/>
    </source>
</evidence>
<evidence type="ECO:0000256" key="7">
    <source>
        <dbReference type="ARBA" id="ARBA00022692"/>
    </source>
</evidence>
<dbReference type="EC" id="2.7.13.3" evidence="3"/>
<dbReference type="Gene3D" id="1.10.287.130">
    <property type="match status" value="1"/>
</dbReference>
<gene>
    <name evidence="16" type="ORF">B9L23_09800</name>
</gene>
<sequence length="437" mass="49437">MLAILKDFLLNLFFILIPIFIVPLWVEERNIPRHIKQHLFTVCLALVIILCITIPVSSDPDFIFDLRQIPLWLGSLYKGPATSLFLCLVTIGCRLLFGGAGFLVTVITSIFIMITSMTLSKKFLQLSSKHRILLATALCAFSGSLSLELAQMFQGISSSSSIMSLTYLFVQPIFMLIVCSLKEMIYKNMELRKRIIRAEKMEVVSHLAASISHEIRNPLTAARGFMQLLEQHHLSPEKRKQYIQIAIEELDRAEAIITDYLTFAKPAPESVEKLNVKTEIERVIDLLRPFANMNSVEVKTTLAPFTITGEREKFRQCLLNIMKNSIEAMPNGGVLQIYVSIEKQRMLIRISDTGVGMTKEQIDRLGEPYFTAKGIKGTGLGMMVVYRIIESMNGTIHIKSEIHKGTEVSIYLPLSSSNSHDLTNEEKKFLQHYKTST</sequence>
<evidence type="ECO:0000256" key="8">
    <source>
        <dbReference type="ARBA" id="ARBA00022741"/>
    </source>
</evidence>
<evidence type="ECO:0000256" key="10">
    <source>
        <dbReference type="ARBA" id="ARBA00022840"/>
    </source>
</evidence>
<name>A0A226QJA6_9BACL</name>
<keyword evidence="12" id="KW-0902">Two-component regulatory system</keyword>
<accession>A0A226QJA6</accession>